<dbReference type="Pfam" id="PF00128">
    <property type="entry name" value="Alpha-amylase"/>
    <property type="match status" value="1"/>
</dbReference>
<dbReference type="InterPro" id="IPR017853">
    <property type="entry name" value="GH"/>
</dbReference>
<name>A0ABP9GWD0_9FLAO</name>
<feature type="domain" description="Glycosyl hydrolase family 13 catalytic" evidence="2">
    <location>
        <begin position="60"/>
        <end position="97"/>
    </location>
</feature>
<dbReference type="EMBL" id="BAABJJ010000044">
    <property type="protein sequence ID" value="GAA4954539.1"/>
    <property type="molecule type" value="Genomic_DNA"/>
</dbReference>
<evidence type="ECO:0000259" key="2">
    <source>
        <dbReference type="Pfam" id="PF00128"/>
    </source>
</evidence>
<dbReference type="PROSITE" id="PS51257">
    <property type="entry name" value="PROKAR_LIPOPROTEIN"/>
    <property type="match status" value="1"/>
</dbReference>
<sequence length="122" mass="13675">MKNLKKQYLFLVLITYSIISCNSNKSLEPKPSSLRSSTSQQKTGSPESIPNWLTEAVFYQIYPQSFKDSDGDGIGDIKGIIEKVDYIQSLGIDAVWFNGSRTIVVFKQKFGSISKVVCELKI</sequence>
<dbReference type="RefSeq" id="WP_425550227.1">
    <property type="nucleotide sequence ID" value="NZ_BAABJJ010000044.1"/>
</dbReference>
<accession>A0ABP9GWD0</accession>
<dbReference type="PANTHER" id="PTHR10357">
    <property type="entry name" value="ALPHA-AMYLASE FAMILY MEMBER"/>
    <property type="match status" value="1"/>
</dbReference>
<dbReference type="Proteomes" id="UP001501302">
    <property type="component" value="Unassembled WGS sequence"/>
</dbReference>
<evidence type="ECO:0000313" key="3">
    <source>
        <dbReference type="EMBL" id="GAA4954539.1"/>
    </source>
</evidence>
<dbReference type="InterPro" id="IPR006047">
    <property type="entry name" value="GH13_cat_dom"/>
</dbReference>
<proteinExistence type="predicted"/>
<dbReference type="SUPFAM" id="SSF51445">
    <property type="entry name" value="(Trans)glycosidases"/>
    <property type="match status" value="1"/>
</dbReference>
<dbReference type="Gene3D" id="3.20.20.80">
    <property type="entry name" value="Glycosidases"/>
    <property type="match status" value="1"/>
</dbReference>
<feature type="compositionally biased region" description="Polar residues" evidence="1">
    <location>
        <begin position="33"/>
        <end position="48"/>
    </location>
</feature>
<evidence type="ECO:0000256" key="1">
    <source>
        <dbReference type="SAM" id="MobiDB-lite"/>
    </source>
</evidence>
<protein>
    <recommendedName>
        <fullName evidence="2">Glycosyl hydrolase family 13 catalytic domain-containing protein</fullName>
    </recommendedName>
</protein>
<feature type="region of interest" description="Disordered" evidence="1">
    <location>
        <begin position="24"/>
        <end position="48"/>
    </location>
</feature>
<gene>
    <name evidence="3" type="ORF">GCM10023314_30240</name>
</gene>
<evidence type="ECO:0000313" key="4">
    <source>
        <dbReference type="Proteomes" id="UP001501302"/>
    </source>
</evidence>
<comment type="caution">
    <text evidence="3">The sequence shown here is derived from an EMBL/GenBank/DDBJ whole genome shotgun (WGS) entry which is preliminary data.</text>
</comment>
<keyword evidence="4" id="KW-1185">Reference proteome</keyword>
<organism evidence="3 4">
    <name type="scientific">Algibacter agarivorans</name>
    <dbReference type="NCBI Taxonomy" id="1109741"/>
    <lineage>
        <taxon>Bacteria</taxon>
        <taxon>Pseudomonadati</taxon>
        <taxon>Bacteroidota</taxon>
        <taxon>Flavobacteriia</taxon>
        <taxon>Flavobacteriales</taxon>
        <taxon>Flavobacteriaceae</taxon>
        <taxon>Algibacter</taxon>
    </lineage>
</organism>
<reference evidence="4" key="1">
    <citation type="journal article" date="2019" name="Int. J. Syst. Evol. Microbiol.">
        <title>The Global Catalogue of Microorganisms (GCM) 10K type strain sequencing project: providing services to taxonomists for standard genome sequencing and annotation.</title>
        <authorList>
            <consortium name="The Broad Institute Genomics Platform"/>
            <consortium name="The Broad Institute Genome Sequencing Center for Infectious Disease"/>
            <person name="Wu L."/>
            <person name="Ma J."/>
        </authorList>
    </citation>
    <scope>NUCLEOTIDE SEQUENCE [LARGE SCALE GENOMIC DNA]</scope>
    <source>
        <strain evidence="4">JCM 18285</strain>
    </source>
</reference>
<dbReference type="PANTHER" id="PTHR10357:SF179">
    <property type="entry name" value="NEUTRAL AND BASIC AMINO ACID TRANSPORT PROTEIN RBAT"/>
    <property type="match status" value="1"/>
</dbReference>